<protein>
    <submittedName>
        <fullName evidence="3">Uncharacterized protein</fullName>
    </submittedName>
</protein>
<feature type="domain" description="DUF6892" evidence="1">
    <location>
        <begin position="161"/>
        <end position="293"/>
    </location>
</feature>
<feature type="domain" description="DUF7738" evidence="2">
    <location>
        <begin position="14"/>
        <end position="111"/>
    </location>
</feature>
<evidence type="ECO:0000259" key="1">
    <source>
        <dbReference type="Pfam" id="PF21832"/>
    </source>
</evidence>
<dbReference type="Proteomes" id="UP000653730">
    <property type="component" value="Unassembled WGS sequence"/>
</dbReference>
<organism evidence="3 4">
    <name type="scientific">Sinomicrobium weinanense</name>
    <dbReference type="NCBI Taxonomy" id="2842200"/>
    <lineage>
        <taxon>Bacteria</taxon>
        <taxon>Pseudomonadati</taxon>
        <taxon>Bacteroidota</taxon>
        <taxon>Flavobacteriia</taxon>
        <taxon>Flavobacteriales</taxon>
        <taxon>Flavobacteriaceae</taxon>
        <taxon>Sinomicrobium</taxon>
    </lineage>
</organism>
<keyword evidence="4" id="KW-1185">Reference proteome</keyword>
<dbReference type="InterPro" id="IPR054187">
    <property type="entry name" value="DUF6892"/>
</dbReference>
<dbReference type="Pfam" id="PF21832">
    <property type="entry name" value="DUF6892"/>
    <property type="match status" value="1"/>
</dbReference>
<dbReference type="RefSeq" id="WP_187966274.1">
    <property type="nucleotide sequence ID" value="NZ_JACVDC010000047.1"/>
</dbReference>
<proteinExistence type="predicted"/>
<dbReference type="EMBL" id="JACVDC010000047">
    <property type="protein sequence ID" value="MBC9797136.1"/>
    <property type="molecule type" value="Genomic_DNA"/>
</dbReference>
<dbReference type="AlphaFoldDB" id="A0A926JTY8"/>
<evidence type="ECO:0000313" key="3">
    <source>
        <dbReference type="EMBL" id="MBC9797136.1"/>
    </source>
</evidence>
<name>A0A926JTY8_9FLAO</name>
<reference evidence="3 4" key="1">
    <citation type="submission" date="2020-09" db="EMBL/GenBank/DDBJ databases">
        <title>Sinomicrobium weinanense sp. nov., a halophilic bacteria isolated from saline-alkali soil.</title>
        <authorList>
            <person name="Wu P."/>
            <person name="Ren H."/>
            <person name="Mei Y."/>
            <person name="Liang Y."/>
            <person name="Chen Z."/>
        </authorList>
    </citation>
    <scope>NUCLEOTIDE SEQUENCE [LARGE SCALE GENOMIC DNA]</scope>
    <source>
        <strain evidence="3 4">FJxs</strain>
    </source>
</reference>
<gene>
    <name evidence="3" type="ORF">IBL28_14250</name>
</gene>
<evidence type="ECO:0000313" key="4">
    <source>
        <dbReference type="Proteomes" id="UP000653730"/>
    </source>
</evidence>
<sequence>MINLFNKKAEPADIDYKEGAFYINGVAVSFPTSATVLYKALGKPSRSGKTRTTKTTIDCWDKLGIYADYANASHILYILLITNKHNGIQMQPKRFYNGEITVEGKPFAQQGKRSLSLGPHEIGQLVKDGKTLGYYIGWNVYYKEEVPADKYTIHPLEEEVIDFNDFGFKVSIIQELMYNKKLLQPAFDLYEFAEWYDKRKIDIEEEGYEPISEVTQYFKDLPIPKRLAREVTEIYQDGGNEIYLHLLRFGEGREDYWDIESTEDAKHFPNLKKAVLCYAKEHVIEELNEKGIKARWL</sequence>
<evidence type="ECO:0000259" key="2">
    <source>
        <dbReference type="Pfam" id="PF24880"/>
    </source>
</evidence>
<dbReference type="InterPro" id="IPR056640">
    <property type="entry name" value="DUF7738"/>
</dbReference>
<accession>A0A926JTY8</accession>
<dbReference type="Pfam" id="PF24880">
    <property type="entry name" value="DUF7738"/>
    <property type="match status" value="1"/>
</dbReference>
<comment type="caution">
    <text evidence="3">The sequence shown here is derived from an EMBL/GenBank/DDBJ whole genome shotgun (WGS) entry which is preliminary data.</text>
</comment>